<dbReference type="EMBL" id="CP019445">
    <property type="protein sequence ID" value="APZ06644.1"/>
    <property type="molecule type" value="Genomic_DNA"/>
</dbReference>
<name>A0A807LFT1_9ENTR</name>
<dbReference type="KEGG" id="kco:BWI95_17135"/>
<reference evidence="1 2" key="1">
    <citation type="submission" date="2017-01" db="EMBL/GenBank/DDBJ databases">
        <authorList>
            <person name="Cao J.-M."/>
        </authorList>
    </citation>
    <scope>NUCLEOTIDE SEQUENCE [LARGE SCALE GENOMIC DNA]</scope>
    <source>
        <strain evidence="1 2">888-76</strain>
    </source>
</reference>
<protein>
    <submittedName>
        <fullName evidence="1">Uncharacterized protein</fullName>
    </submittedName>
</protein>
<organism evidence="1 2">
    <name type="scientific">Kosakonia cowanii JCM 10956 = DSM 18146</name>
    <dbReference type="NCBI Taxonomy" id="1300165"/>
    <lineage>
        <taxon>Bacteria</taxon>
        <taxon>Pseudomonadati</taxon>
        <taxon>Pseudomonadota</taxon>
        <taxon>Gammaproteobacteria</taxon>
        <taxon>Enterobacterales</taxon>
        <taxon>Enterobacteriaceae</taxon>
        <taxon>Kosakonia</taxon>
    </lineage>
</organism>
<sequence length="67" mass="7752">MSKMTEFERGVFYAAYLICELHDQPTIAADVIREANMDGCKIIELDDCEYHVLRKLNSSEGLQLRTR</sequence>
<evidence type="ECO:0000313" key="1">
    <source>
        <dbReference type="EMBL" id="APZ06644.1"/>
    </source>
</evidence>
<accession>A0A807LFT1</accession>
<evidence type="ECO:0000313" key="2">
    <source>
        <dbReference type="Proteomes" id="UP000187148"/>
    </source>
</evidence>
<keyword evidence="2" id="KW-1185">Reference proteome</keyword>
<gene>
    <name evidence="1" type="ORF">BWI95_17135</name>
</gene>
<dbReference type="Proteomes" id="UP000187148">
    <property type="component" value="Chromosome"/>
</dbReference>
<dbReference type="AlphaFoldDB" id="A0A807LFT1"/>
<proteinExistence type="predicted"/>
<dbReference type="RefSeq" id="WP_054803793.1">
    <property type="nucleotide sequence ID" value="NZ_CP019445.1"/>
</dbReference>